<dbReference type="GeneID" id="47724379"/>
<protein>
    <submittedName>
        <fullName evidence="1">Probable lipoprotein</fullName>
    </submittedName>
</protein>
<organism evidence="1 2">
    <name type="scientific">Tenacibaculum maritimum NCIMB 2154</name>
    <dbReference type="NCBI Taxonomy" id="1349785"/>
    <lineage>
        <taxon>Bacteria</taxon>
        <taxon>Pseudomonadati</taxon>
        <taxon>Bacteroidota</taxon>
        <taxon>Flavobacteriia</taxon>
        <taxon>Flavobacteriales</taxon>
        <taxon>Flavobacteriaceae</taxon>
        <taxon>Tenacibaculum</taxon>
    </lineage>
</organism>
<dbReference type="Proteomes" id="UP000231564">
    <property type="component" value="Chromosome MARIT"/>
</dbReference>
<dbReference type="EMBL" id="LT634361">
    <property type="protein sequence ID" value="SFZ84839.1"/>
    <property type="molecule type" value="Genomic_DNA"/>
</dbReference>
<dbReference type="RefSeq" id="WP_100211841.1">
    <property type="nucleotide sequence ID" value="NZ_CP138495.1"/>
</dbReference>
<dbReference type="KEGG" id="tmar:MARIT_2934"/>
<reference evidence="1 2" key="1">
    <citation type="submission" date="2016-11" db="EMBL/GenBank/DDBJ databases">
        <authorList>
            <person name="Jaros S."/>
            <person name="Januszkiewicz K."/>
            <person name="Wedrychowicz H."/>
        </authorList>
    </citation>
    <scope>NUCLEOTIDE SEQUENCE [LARGE SCALE GENOMIC DNA]</scope>
    <source>
        <strain evidence="1">NCIMB 2154T</strain>
    </source>
</reference>
<keyword evidence="2" id="KW-1185">Reference proteome</keyword>
<gene>
    <name evidence="1" type="ORF">MARIT_2934</name>
</gene>
<dbReference type="STRING" id="1349785.GCA_000509405_00140"/>
<keyword evidence="1" id="KW-0449">Lipoprotein</keyword>
<sequence>MKKYIILATLTLLISCKVKTPIVKLTTSDKYQVVLRNSEKLKGFWAIQFPFEIEITNDSYRNRMLLHFQYYCNYYYLKKEKKGCSEGVMYKIDKDKLINKRVWKDKDITWKTTKKYVFYSRHYLDTLKYPRSFFKEYYQKLKESGLKDSLPVGTLAEFKKKHPKMIAHLLKKDSINFIFPFPKRDKIRGLGEGVKVPVVY</sequence>
<evidence type="ECO:0000313" key="2">
    <source>
        <dbReference type="Proteomes" id="UP000231564"/>
    </source>
</evidence>
<name>A0A2H1EDG0_9FLAO</name>
<accession>A0A2H1EDG0</accession>
<dbReference type="AlphaFoldDB" id="A0A2H1EDG0"/>
<evidence type="ECO:0000313" key="1">
    <source>
        <dbReference type="EMBL" id="SFZ84839.1"/>
    </source>
</evidence>
<proteinExistence type="predicted"/>
<dbReference type="PROSITE" id="PS51257">
    <property type="entry name" value="PROKAR_LIPOPROTEIN"/>
    <property type="match status" value="1"/>
</dbReference>
<dbReference type="OrthoDB" id="1192343at2"/>